<sequence length="67" mass="7834">MTKDEYIAFLESENARYYKEIQQLTYEKGLLKGRLMGIYECNPRLGMEVIKGGKYYALVQKGGVRYD</sequence>
<reference evidence="1 2" key="1">
    <citation type="submission" date="2013-04" db="EMBL/GenBank/DDBJ databases">
        <title>The Genome Sequence of Bacteroides uniformis dnLKV2.</title>
        <authorList>
            <consortium name="The Broad Institute Genomics Platform"/>
            <consortium name="The Broad Institute Genome Sequencing Center for Infectious Disease"/>
            <person name="Earl A."/>
            <person name="Xavier R."/>
            <person name="Kuhn K."/>
            <person name="Stappenbeck T."/>
            <person name="Walker B."/>
            <person name="Young S."/>
            <person name="Zeng Q."/>
            <person name="Gargeya S."/>
            <person name="Fitzgerald M."/>
            <person name="Haas B."/>
            <person name="Abouelleil A."/>
            <person name="Allen A.W."/>
            <person name="Alvarado L."/>
            <person name="Arachchi H.M."/>
            <person name="Berlin A.M."/>
            <person name="Chapman S.B."/>
            <person name="Gainer-Dewar J."/>
            <person name="Goldberg J."/>
            <person name="Griggs A."/>
            <person name="Gujja S."/>
            <person name="Hansen M."/>
            <person name="Howarth C."/>
            <person name="Imamovic A."/>
            <person name="Ireland A."/>
            <person name="Larimer J."/>
            <person name="McCowan C."/>
            <person name="Murphy C."/>
            <person name="Pearson M."/>
            <person name="Poon T.W."/>
            <person name="Priest M."/>
            <person name="Roberts A."/>
            <person name="Saif S."/>
            <person name="Shea T."/>
            <person name="Sisk P."/>
            <person name="Sykes S."/>
            <person name="Wortman J."/>
            <person name="Nusbaum C."/>
            <person name="Birren B."/>
        </authorList>
    </citation>
    <scope>NUCLEOTIDE SEQUENCE [LARGE SCALE GENOMIC DNA]</scope>
    <source>
        <strain evidence="2">dnLKV2</strain>
    </source>
</reference>
<dbReference type="HOGENOM" id="CLU_2803741_0_0_10"/>
<protein>
    <submittedName>
        <fullName evidence="1">Uncharacterized protein</fullName>
    </submittedName>
</protein>
<dbReference type="AlphaFoldDB" id="R9HUF4"/>
<accession>R9HUF4</accession>
<name>R9HUF4_BACUN</name>
<comment type="caution">
    <text evidence="1">The sequence shown here is derived from an EMBL/GenBank/DDBJ whole genome shotgun (WGS) entry which is preliminary data.</text>
</comment>
<proteinExistence type="predicted"/>
<organism evidence="1 2">
    <name type="scientific">Bacteroides uniformis dnLKV2</name>
    <dbReference type="NCBI Taxonomy" id="1235787"/>
    <lineage>
        <taxon>Bacteria</taxon>
        <taxon>Pseudomonadati</taxon>
        <taxon>Bacteroidota</taxon>
        <taxon>Bacteroidia</taxon>
        <taxon>Bacteroidales</taxon>
        <taxon>Bacteroidaceae</taxon>
        <taxon>Bacteroides</taxon>
    </lineage>
</organism>
<gene>
    <name evidence="1" type="ORF">C801_02127</name>
</gene>
<evidence type="ECO:0000313" key="1">
    <source>
        <dbReference type="EMBL" id="EOS07613.1"/>
    </source>
</evidence>
<dbReference type="EMBL" id="ASSO01000008">
    <property type="protein sequence ID" value="EOS07613.1"/>
    <property type="molecule type" value="Genomic_DNA"/>
</dbReference>
<dbReference type="RefSeq" id="WP_016273257.1">
    <property type="nucleotide sequence ID" value="NZ_KE159486.1"/>
</dbReference>
<dbReference type="PATRIC" id="fig|1235787.3.peg.2158"/>
<evidence type="ECO:0000313" key="2">
    <source>
        <dbReference type="Proteomes" id="UP000014212"/>
    </source>
</evidence>
<dbReference type="Proteomes" id="UP000014212">
    <property type="component" value="Unassembled WGS sequence"/>
</dbReference>